<dbReference type="OrthoDB" id="3997913at2759"/>
<dbReference type="EMBL" id="KV453848">
    <property type="protein sequence ID" value="ODV87509.1"/>
    <property type="molecule type" value="Genomic_DNA"/>
</dbReference>
<accession>A0A1E4T6W8</accession>
<dbReference type="AlphaFoldDB" id="A0A1E4T6W8"/>
<organism evidence="2 3">
    <name type="scientific">[Candida] arabinofermentans NRRL YB-2248</name>
    <dbReference type="NCBI Taxonomy" id="983967"/>
    <lineage>
        <taxon>Eukaryota</taxon>
        <taxon>Fungi</taxon>
        <taxon>Dikarya</taxon>
        <taxon>Ascomycota</taxon>
        <taxon>Saccharomycotina</taxon>
        <taxon>Pichiomycetes</taxon>
        <taxon>Pichiales</taxon>
        <taxon>Pichiaceae</taxon>
        <taxon>Ogataea</taxon>
        <taxon>Ogataea/Candida clade</taxon>
    </lineage>
</organism>
<protein>
    <recommendedName>
        <fullName evidence="4">Protein YOP1</fullName>
    </recommendedName>
</protein>
<evidence type="ECO:0008006" key="4">
    <source>
        <dbReference type="Google" id="ProtNLM"/>
    </source>
</evidence>
<proteinExistence type="predicted"/>
<feature type="region of interest" description="Disordered" evidence="1">
    <location>
        <begin position="299"/>
        <end position="368"/>
    </location>
</feature>
<evidence type="ECO:0000313" key="3">
    <source>
        <dbReference type="Proteomes" id="UP000094801"/>
    </source>
</evidence>
<keyword evidence="3" id="KW-1185">Reference proteome</keyword>
<evidence type="ECO:0000313" key="2">
    <source>
        <dbReference type="EMBL" id="ODV87509.1"/>
    </source>
</evidence>
<feature type="compositionally biased region" description="Polar residues" evidence="1">
    <location>
        <begin position="315"/>
        <end position="368"/>
    </location>
</feature>
<dbReference type="Proteomes" id="UP000094801">
    <property type="component" value="Unassembled WGS sequence"/>
</dbReference>
<evidence type="ECO:0000256" key="1">
    <source>
        <dbReference type="SAM" id="MobiDB-lite"/>
    </source>
</evidence>
<gene>
    <name evidence="2" type="ORF">CANARDRAFT_6040</name>
</gene>
<sequence length="368" mass="40235">MFGTFFKVIGFSITFLHPLNETYKVLITLTATSSQGTTSTTAQGLLSAVGNQYLPPQLQLQSFQQSGDPKVLENSRKWLIYWVMLSICLVIKSNKVIKLLLGILPFSSIISLYLQAWLVFPIVDLKSQTGATTCKVSGCEMLYTYYLSDLLSKLNNYVGKFNFDEIVKVLVSLYNGLIDDYLRGASFLKVSGFESKQQNQFQGQSIFGAAKELINKAGYFENSSSSNKVERGNNSWKPSTSMKDYIPLTLIIALASPFQTLTLSDVQSITGIKNSSTNSNAEATAEGFDFVSKDEFDANNNGGGLPIPKLRDQRSSSTIRSDVGNSTGVNLGAQPPNSRKSSWNFGWKSRNSSVSGNHPDGSSGSTTL</sequence>
<name>A0A1E4T6W8_9ASCO</name>
<reference evidence="3" key="1">
    <citation type="submission" date="2016-04" db="EMBL/GenBank/DDBJ databases">
        <title>Comparative genomics of biotechnologically important yeasts.</title>
        <authorList>
            <consortium name="DOE Joint Genome Institute"/>
            <person name="Riley R."/>
            <person name="Haridas S."/>
            <person name="Wolfe K.H."/>
            <person name="Lopes M.R."/>
            <person name="Hittinger C.T."/>
            <person name="Goker M."/>
            <person name="Salamov A."/>
            <person name="Wisecaver J."/>
            <person name="Long T.M."/>
            <person name="Aerts A.L."/>
            <person name="Barry K."/>
            <person name="Choi C."/>
            <person name="Clum A."/>
            <person name="Coughlan A.Y."/>
            <person name="Deshpande S."/>
            <person name="Douglass A.P."/>
            <person name="Hanson S.J."/>
            <person name="Klenk H.-P."/>
            <person name="Labutti K."/>
            <person name="Lapidus A."/>
            <person name="Lindquist E."/>
            <person name="Lipzen A."/>
            <person name="Meier-Kolthoff J.P."/>
            <person name="Ohm R.A."/>
            <person name="Otillar R.P."/>
            <person name="Pangilinan J."/>
            <person name="Peng Y."/>
            <person name="Rokas A."/>
            <person name="Rosa C.A."/>
            <person name="Scheuner C."/>
            <person name="Sibirny A.A."/>
            <person name="Slot J.C."/>
            <person name="Stielow J.B."/>
            <person name="Sun H."/>
            <person name="Kurtzman C.P."/>
            <person name="Blackwell M."/>
            <person name="Grigoriev I.V."/>
            <person name="Jeffries T.W."/>
        </authorList>
    </citation>
    <scope>NUCLEOTIDE SEQUENCE [LARGE SCALE GENOMIC DNA]</scope>
    <source>
        <strain evidence="3">NRRL YB-2248</strain>
    </source>
</reference>